<dbReference type="PANTHER" id="PTHR35038">
    <property type="entry name" value="DISSIMILATORY SULFITE REDUCTASE SIRA"/>
    <property type="match status" value="1"/>
</dbReference>
<dbReference type="InterPro" id="IPR010176">
    <property type="entry name" value="C4xCH_C2xCH_motif_GEOSU"/>
</dbReference>
<dbReference type="Proteomes" id="UP000319449">
    <property type="component" value="Unassembled WGS sequence"/>
</dbReference>
<evidence type="ECO:0000256" key="2">
    <source>
        <dbReference type="SAM" id="SignalP"/>
    </source>
</evidence>
<protein>
    <submittedName>
        <fullName evidence="3">Putative CxxxxCH...CXXCH cytochrome family protein</fullName>
    </submittedName>
</protein>
<dbReference type="EMBL" id="VLLN01000016">
    <property type="protein sequence ID" value="TWJ18413.1"/>
    <property type="molecule type" value="Genomic_DNA"/>
</dbReference>
<organism evidence="3 4">
    <name type="scientific">Geobacter argillaceus</name>
    <dbReference type="NCBI Taxonomy" id="345631"/>
    <lineage>
        <taxon>Bacteria</taxon>
        <taxon>Pseudomonadati</taxon>
        <taxon>Thermodesulfobacteriota</taxon>
        <taxon>Desulfuromonadia</taxon>
        <taxon>Geobacterales</taxon>
        <taxon>Geobacteraceae</taxon>
        <taxon>Geobacter</taxon>
    </lineage>
</organism>
<dbReference type="Gene3D" id="3.90.10.10">
    <property type="entry name" value="Cytochrome C3"/>
    <property type="match status" value="1"/>
</dbReference>
<feature type="chain" id="PRO_5022160357" evidence="2">
    <location>
        <begin position="28"/>
        <end position="1942"/>
    </location>
</feature>
<accession>A0A562VKD7</accession>
<reference evidence="3 4" key="1">
    <citation type="submission" date="2019-07" db="EMBL/GenBank/DDBJ databases">
        <title>Genomic Encyclopedia of Archaeal and Bacterial Type Strains, Phase II (KMG-II): from individual species to whole genera.</title>
        <authorList>
            <person name="Goeker M."/>
        </authorList>
    </citation>
    <scope>NUCLEOTIDE SEQUENCE [LARGE SCALE GENOMIC DNA]</scope>
    <source>
        <strain evidence="3 4">ATCC BAA-1139</strain>
    </source>
</reference>
<dbReference type="InterPro" id="IPR051829">
    <property type="entry name" value="Multiheme_Cytochr_ET"/>
</dbReference>
<evidence type="ECO:0000256" key="1">
    <source>
        <dbReference type="ARBA" id="ARBA00022729"/>
    </source>
</evidence>
<feature type="signal peptide" evidence="2">
    <location>
        <begin position="1"/>
        <end position="27"/>
    </location>
</feature>
<dbReference type="Gene3D" id="1.10.1130.10">
    <property type="entry name" value="Flavocytochrome C3, Chain A"/>
    <property type="match status" value="1"/>
</dbReference>
<keyword evidence="4" id="KW-1185">Reference proteome</keyword>
<keyword evidence="1 2" id="KW-0732">Signal</keyword>
<gene>
    <name evidence="3" type="ORF">JN12_02635</name>
</gene>
<comment type="caution">
    <text evidence="3">The sequence shown here is derived from an EMBL/GenBank/DDBJ whole genome shotgun (WGS) entry which is preliminary data.</text>
</comment>
<dbReference type="Pfam" id="PF09698">
    <property type="entry name" value="GSu_C4xC__C2xCH"/>
    <property type="match status" value="7"/>
</dbReference>
<dbReference type="PANTHER" id="PTHR35038:SF6">
    <property type="entry name" value="SURFACE LOCALIZED DECAHEME CYTOCHROME C LIPOPROTEIN"/>
    <property type="match status" value="1"/>
</dbReference>
<evidence type="ECO:0000313" key="4">
    <source>
        <dbReference type="Proteomes" id="UP000319449"/>
    </source>
</evidence>
<dbReference type="OrthoDB" id="9810317at2"/>
<sequence>MGKIVKKPAFIFITGFLLGIAAFVANAATVDPPHYDPASGYTCVRCHTSHMDLGATGQKLFNNTCLNCHRLSDPKAGTKPFTPADAADPFNIHSSVQPKQRFQHSHRWDGSDTNPAAGALPPVYPTMTTHNLRGRTGGELACVRCHNQHDNSTSKPFLRMANSQDQMCLDCHRPRDVQDKNKGSHPVRVNYLVSAAKSNSNLKNPIENNNPANSTSDLNFRIALSGGQVLCTTCHGVHYTDSRSSTVDGAANFLSLSSSNGFILRTDMRGPAVARGTTDNLNICTNCHSGKKSHNYKQPVGQDVQCADCHAAHVDIGDGSQPNSFLVRRYMNISTPYGAVRKQPVLTMATSALSTVFVNGSGRGTGVCQACHIVPTGGNYPAQHNTTFAMARDCATCHKHDGQFGSFSGGCTACHGFPPTTATTGGPSGNAAGYTGNESLSKHARHAGGGSNYSYTCDQCHRGNNHMDGNYQDVFRSPAGTLAATGMTPSYNTAASSCANVYCHSNGNGIPATTPPAWFGPAFPSDCTGCHGGNAASSSPNATGKHTAHVNNSAVIGINYGCIDCHAKTVSDDRTIANKANHVNGYKDFSGARAGGSGTYSTTTGVCSATYCHTDGKGTQKDMTVTNWKSAATFDCHGCHGSDPAPAFTSQAGEPNYANGGAGTLRANSHQKHAAAGATSCVNCHSATTTTGTAIISSHTNRVIDVMQGNGKSFAFSAATKSCASISCHFGGSAQWGGSLGCTGCHGNNAASGNPIATNAHSAHINNAAAVGRLIGCAECHAATVSNDATISTPANHANGSVNIKFDNNINLDSYGPTYNGSSTTGANGAIKPDNTPVGSCANIYCHSDGNPLAGSRQYRTIAWNATGISCNGCHGTSNAASNAFPDHVNSGAGIAGSNSHVKHADATSGYSFSCIKCHSSTVADATNTVLLPAGAHLNGSGTVAFDASIPSNAGATYTSATQTCNTSYCHSNGNGTNVNNPQWGATANADCTFCHGNNAASANPISTNKHSAHINNVAVLGTNQNFSCVECHAATVSADRTIASKTRHVNGFKDFTGARAYKTGYSGGSCTTYCHSSGQATPVYRNMTGSKIWMGTATLDCKGCHGYAKPFGGFSSVAGEPNYVSGGAGSATANNHQKHVAGRNITNTRGCVDCHRLTVDQGVVNKLKNYSSLHLNNKRDVNFAVYGGYTGHYTAGTKTCGNTYCHANGTPQWGGTPLLCNSCHNASNTLPGAHKLHWETATVATSYVAPPGNATGDTTKYQFQCSSCHSSPAIHAAGPVSAIQAAQVYFGYSTPGRTGSYTAAGTSAGADGTLSYTAGTNCTTTYCHSDGTGTNGNRIVNWGTNANSVTNTRCSTCHLYTQASGSPMVSGKHTKHISTYTYGCDQCHYATTHDSTTIFDTTKHLNKVKDVAWGTLNAGGGAYVNSATACSNIYCHSNGTAFTAPFGAPNVAVTWSAGPATNCGSCHDGLATGPSYASGSPKANSHNKHVVVMGYTCEKCHYSTTTTGNTITTPANHVNQAYNLQQSGGSVTFTAVANTPPTASTCTNISCHNNNASAIAWGAPSPGCRACHVTSGADVDNFTGYSGTLALISDTQWKATGHGSAFAYTSGRPGANFIANATNECLYCHDSAAPHSSTANNFFRLANYSTIAYGRNAPCLSCHGKNAAGFLGKSVAFTRISSTHYGAKHASGGGGYFCWDCHDPHGDANVYMIHDQVAKTSDRTTGKPLTFAPVSFTGFSTGGNYAGAGTKLCNACHTSASLSHYTASNVNDGHNLDTRCTTCHSHNGPTAQTAFQPSNNCDSCHGYPPIRRDLVKGVDFRKQGQYTSGRFQDYTGGGGAHVIAKHLAPTIKASDGWTPCAICHSNGVMNPATHTMVTPVRPNSAITIDVKDSRKFDYRRSLGQERYTGARLTGDKATNRTGSCSNVSCHFKPSKRWSNSR</sequence>
<evidence type="ECO:0000313" key="3">
    <source>
        <dbReference type="EMBL" id="TWJ18413.1"/>
    </source>
</evidence>
<name>A0A562VKD7_9BACT</name>
<dbReference type="InterPro" id="IPR036280">
    <property type="entry name" value="Multihaem_cyt_sf"/>
</dbReference>
<dbReference type="NCBIfam" id="TIGR01904">
    <property type="entry name" value="GSu_C4xC__C2xCH"/>
    <property type="match status" value="9"/>
</dbReference>
<dbReference type="GO" id="GO:0016491">
    <property type="term" value="F:oxidoreductase activity"/>
    <property type="evidence" value="ECO:0007669"/>
    <property type="project" value="TreeGrafter"/>
</dbReference>
<proteinExistence type="predicted"/>
<dbReference type="SUPFAM" id="SSF48695">
    <property type="entry name" value="Multiheme cytochromes"/>
    <property type="match status" value="7"/>
</dbReference>